<protein>
    <submittedName>
        <fullName evidence="1">Uncharacterized protein</fullName>
    </submittedName>
</protein>
<sequence length="101" mass="11358">MPELARIAFITDGLDMHGLIGGIIAKDPMGHTLKKSLKLSNRSQMASNKGLFLVYEIIAVGEVLDNIELVGNFLYIKFPSNSSFFKTIVEYKNFIDFKLIF</sequence>
<accession>A0ABS4JE45</accession>
<gene>
    <name evidence="1" type="ORF">J2Z69_001011</name>
</gene>
<keyword evidence="2" id="KW-1185">Reference proteome</keyword>
<reference evidence="1 2" key="1">
    <citation type="submission" date="2021-03" db="EMBL/GenBank/DDBJ databases">
        <title>Genomic Encyclopedia of Type Strains, Phase IV (KMG-IV): sequencing the most valuable type-strain genomes for metagenomic binning, comparative biology and taxonomic classification.</title>
        <authorList>
            <person name="Goeker M."/>
        </authorList>
    </citation>
    <scope>NUCLEOTIDE SEQUENCE [LARGE SCALE GENOMIC DNA]</scope>
    <source>
        <strain evidence="1 2">DSM 26806</strain>
    </source>
</reference>
<evidence type="ECO:0000313" key="1">
    <source>
        <dbReference type="EMBL" id="MBP1999992.1"/>
    </source>
</evidence>
<organism evidence="1 2">
    <name type="scientific">Paenibacillus shirakamiensis</name>
    <dbReference type="NCBI Taxonomy" id="1265935"/>
    <lineage>
        <taxon>Bacteria</taxon>
        <taxon>Bacillati</taxon>
        <taxon>Bacillota</taxon>
        <taxon>Bacilli</taxon>
        <taxon>Bacillales</taxon>
        <taxon>Paenibacillaceae</taxon>
        <taxon>Paenibacillus</taxon>
    </lineage>
</organism>
<comment type="caution">
    <text evidence="1">The sequence shown here is derived from an EMBL/GenBank/DDBJ whole genome shotgun (WGS) entry which is preliminary data.</text>
</comment>
<proteinExistence type="predicted"/>
<dbReference type="Proteomes" id="UP001519288">
    <property type="component" value="Unassembled WGS sequence"/>
</dbReference>
<name>A0ABS4JE45_9BACL</name>
<dbReference type="EMBL" id="JAGGLD010000001">
    <property type="protein sequence ID" value="MBP1999992.1"/>
    <property type="molecule type" value="Genomic_DNA"/>
</dbReference>
<evidence type="ECO:0000313" key="2">
    <source>
        <dbReference type="Proteomes" id="UP001519288"/>
    </source>
</evidence>
<dbReference type="RefSeq" id="WP_209859693.1">
    <property type="nucleotide sequence ID" value="NZ_JAGGLD010000001.1"/>
</dbReference>